<dbReference type="HOGENOM" id="CLU_609978_0_0_1"/>
<sequence>MNQVEHTSSLHHPRPTIARAASSNPSGSSVIRPGIRNPTTPVQRPQAPAPSSPDVRVIAHNINTTNNGHAYDGVNTWKNQPPAIPIPERYTNTSPTVTRRSGRSSSNATSPTYVDEHVITYPEMNRSASQVPAVLRQRSASSPEHIKNNGAYAGESTLPRKDSIPVVKPKVIRSNTGTVHFTPDNLFVSLTSAHTLKIFNLTPSNNGPNAIMESVRRDVLAAWPPGIKADNEGRGQWTVRFNTNIWTAQARQSVIAAKMITALFSILAVQGYSYLCSIQNTGLLRAPRHLFTSSPPSPTHFFSLSFSLCKNKLRFMDAPHDLNVAVSNALKHATLFDVEEIDDEEAPRQPSQILIRDDISEDEAEDDIRRVYTYRLTKRVTVARGKNDVSLFLTRSAKADMLLLLSQLLKIIASCGYRLDASVPLGRVGPFGLRGRREIWIFKAVHWKT</sequence>
<reference evidence="2 3" key="1">
    <citation type="submission" date="2014-04" db="EMBL/GenBank/DDBJ databases">
        <authorList>
            <consortium name="DOE Joint Genome Institute"/>
            <person name="Kuo A."/>
            <person name="Zuccaro A."/>
            <person name="Kohler A."/>
            <person name="Nagy L.G."/>
            <person name="Floudas D."/>
            <person name="Copeland A."/>
            <person name="Barry K.W."/>
            <person name="Cichocki N."/>
            <person name="Veneault-Fourrey C."/>
            <person name="LaButti K."/>
            <person name="Lindquist E.A."/>
            <person name="Lipzen A."/>
            <person name="Lundell T."/>
            <person name="Morin E."/>
            <person name="Murat C."/>
            <person name="Sun H."/>
            <person name="Tunlid A."/>
            <person name="Henrissat B."/>
            <person name="Grigoriev I.V."/>
            <person name="Hibbett D.S."/>
            <person name="Martin F."/>
            <person name="Nordberg H.P."/>
            <person name="Cantor M.N."/>
            <person name="Hua S.X."/>
        </authorList>
    </citation>
    <scope>NUCLEOTIDE SEQUENCE [LARGE SCALE GENOMIC DNA]</scope>
    <source>
        <strain evidence="2 3">MAFF 305830</strain>
    </source>
</reference>
<name>A0A0C2XI42_SERVB</name>
<feature type="region of interest" description="Disordered" evidence="1">
    <location>
        <begin position="82"/>
        <end position="110"/>
    </location>
</feature>
<protein>
    <submittedName>
        <fullName evidence="2">Uncharacterized protein</fullName>
    </submittedName>
</protein>
<gene>
    <name evidence="2" type="ORF">M408DRAFT_16162</name>
</gene>
<keyword evidence="3" id="KW-1185">Reference proteome</keyword>
<feature type="region of interest" description="Disordered" evidence="1">
    <location>
        <begin position="1"/>
        <end position="53"/>
    </location>
</feature>
<evidence type="ECO:0000256" key="1">
    <source>
        <dbReference type="SAM" id="MobiDB-lite"/>
    </source>
</evidence>
<dbReference type="OrthoDB" id="3255427at2759"/>
<organism evidence="2 3">
    <name type="scientific">Serendipita vermifera MAFF 305830</name>
    <dbReference type="NCBI Taxonomy" id="933852"/>
    <lineage>
        <taxon>Eukaryota</taxon>
        <taxon>Fungi</taxon>
        <taxon>Dikarya</taxon>
        <taxon>Basidiomycota</taxon>
        <taxon>Agaricomycotina</taxon>
        <taxon>Agaricomycetes</taxon>
        <taxon>Sebacinales</taxon>
        <taxon>Serendipitaceae</taxon>
        <taxon>Serendipita</taxon>
    </lineage>
</organism>
<dbReference type="PANTHER" id="PTHR38696">
    <property type="entry name" value="MEDIATOR OF RNA POLYMERASE II TRANSCRIPTION SUBUNIT 13"/>
    <property type="match status" value="1"/>
</dbReference>
<feature type="region of interest" description="Disordered" evidence="1">
    <location>
        <begin position="138"/>
        <end position="158"/>
    </location>
</feature>
<reference evidence="3" key="2">
    <citation type="submission" date="2015-01" db="EMBL/GenBank/DDBJ databases">
        <title>Evolutionary Origins and Diversification of the Mycorrhizal Mutualists.</title>
        <authorList>
            <consortium name="DOE Joint Genome Institute"/>
            <consortium name="Mycorrhizal Genomics Consortium"/>
            <person name="Kohler A."/>
            <person name="Kuo A."/>
            <person name="Nagy L.G."/>
            <person name="Floudas D."/>
            <person name="Copeland A."/>
            <person name="Barry K.W."/>
            <person name="Cichocki N."/>
            <person name="Veneault-Fourrey C."/>
            <person name="LaButti K."/>
            <person name="Lindquist E.A."/>
            <person name="Lipzen A."/>
            <person name="Lundell T."/>
            <person name="Morin E."/>
            <person name="Murat C."/>
            <person name="Riley R."/>
            <person name="Ohm R."/>
            <person name="Sun H."/>
            <person name="Tunlid A."/>
            <person name="Henrissat B."/>
            <person name="Grigoriev I.V."/>
            <person name="Hibbett D.S."/>
            <person name="Martin F."/>
        </authorList>
    </citation>
    <scope>NUCLEOTIDE SEQUENCE [LARGE SCALE GENOMIC DNA]</scope>
    <source>
        <strain evidence="3">MAFF 305830</strain>
    </source>
</reference>
<dbReference type="AlphaFoldDB" id="A0A0C2XI42"/>
<proteinExistence type="predicted"/>
<evidence type="ECO:0000313" key="2">
    <source>
        <dbReference type="EMBL" id="KIM28762.1"/>
    </source>
</evidence>
<dbReference type="PANTHER" id="PTHR38696:SF1">
    <property type="entry name" value="MEDIATOR OF RNA POLYMERASE II TRANSCRIPTION SUBUNIT 13"/>
    <property type="match status" value="1"/>
</dbReference>
<evidence type="ECO:0000313" key="3">
    <source>
        <dbReference type="Proteomes" id="UP000054097"/>
    </source>
</evidence>
<dbReference type="EMBL" id="KN824291">
    <property type="protein sequence ID" value="KIM28762.1"/>
    <property type="molecule type" value="Genomic_DNA"/>
</dbReference>
<dbReference type="Proteomes" id="UP000054097">
    <property type="component" value="Unassembled WGS sequence"/>
</dbReference>
<feature type="compositionally biased region" description="Polar residues" evidence="1">
    <location>
        <begin position="90"/>
        <end position="110"/>
    </location>
</feature>
<accession>A0A0C2XI42</accession>